<evidence type="ECO:0000256" key="1">
    <source>
        <dbReference type="SAM" id="MobiDB-lite"/>
    </source>
</evidence>
<dbReference type="EMBL" id="MU006867">
    <property type="protein sequence ID" value="KAF2634104.1"/>
    <property type="molecule type" value="Genomic_DNA"/>
</dbReference>
<dbReference type="PROSITE" id="PS51386">
    <property type="entry name" value="RINT1_TIP20"/>
    <property type="match status" value="1"/>
</dbReference>
<keyword evidence="3" id="KW-1185">Reference proteome</keyword>
<dbReference type="PANTHER" id="PTHR13520:SF0">
    <property type="entry name" value="RAD50-INTERACTING PROTEIN 1"/>
    <property type="match status" value="1"/>
</dbReference>
<sequence length="842" mass="93520">MQTRVRDYLDDKLQTVGDLDSLDALLANIHTQHGLLKQQLHDAQRHLSDAKQATNDHQASLQDHARAFEAEQADIDRRLMVITSSETSDHAVPRFEAILDMLQRLDVANAYVELLREVDMVSKEAQSQLQTSNEAALGPYKQLRSLHTRLTRLQAEAEGAAPQLLYHVDQITQALRTKILDAFSADLDKVLKKIRWPNAKAAIPSQLQEEWEAAAVKLLDLQMPELDGLTYAQDPGDKVKLPAVLFPFGVLVQPLEMRFRYHFEADKPTNRIDRPEYFLSHITTVLNDFSGFVTEYLQPILLKQFRGTDLALNPVYIDATSAFITALLPMLRTKIGALLPKVATQPQLLSHLMHEVMGFDTTIREEWRYDGGYGLDGWNGLAWEFLVQGDWFGRWLQVEKDFALARYQSITEAPDFGDLDYESVDPKATKPTKGAIRVNDLLETITGRHIPVDSVVADRYRALTSFSQKLRFLIEIQIAIFDKFHERLSSNLDAYLTLTTSLGRAVGGVTKEEQEKLHGVEGLERLCKTYGSADYLEKAMRDWSDDLFFLDIWEELQGRARRASNIGNMTVADVAERTSKAVGADTDGGALFDETAGWYSQLRIRSEKIITDTLNTNVRTALQPYRNINPWATLTGPSSASAANTNLSPTTQLDPLLTHLATTLGFLSRALAPAPLRRIARGVLGTISVTLWDNVLSRHRFSTAGAAQLSTDLSAICRVVDKVIGAGAAEAGLRKCLEGAQLVGLPDKGNKAQVKAADDGEEDGGVDDWEAWAGEEEGENKKLGKDDDGDVGEGKGMGLWEVEKRLFADNASARDVLDELGLEMLSETEARGVLGRRVELAG</sequence>
<dbReference type="Proteomes" id="UP000799753">
    <property type="component" value="Unassembled WGS sequence"/>
</dbReference>
<dbReference type="InterPro" id="IPR007528">
    <property type="entry name" value="RINT1_Tip20"/>
</dbReference>
<accession>A0A6A6RJF6</accession>
<dbReference type="GO" id="GO:0060628">
    <property type="term" value="P:regulation of ER to Golgi vesicle-mediated transport"/>
    <property type="evidence" value="ECO:0007669"/>
    <property type="project" value="TreeGrafter"/>
</dbReference>
<dbReference type="Pfam" id="PF04437">
    <property type="entry name" value="RINT1_TIP1"/>
    <property type="match status" value="1"/>
</dbReference>
<feature type="region of interest" description="Disordered" evidence="1">
    <location>
        <begin position="774"/>
        <end position="795"/>
    </location>
</feature>
<dbReference type="AlphaFoldDB" id="A0A6A6RJF6"/>
<name>A0A6A6RJF6_9PLEO</name>
<proteinExistence type="predicted"/>
<dbReference type="GO" id="GO:0006890">
    <property type="term" value="P:retrograde vesicle-mediated transport, Golgi to endoplasmic reticulum"/>
    <property type="evidence" value="ECO:0007669"/>
    <property type="project" value="InterPro"/>
</dbReference>
<dbReference type="OrthoDB" id="2189254at2759"/>
<organism evidence="2 3">
    <name type="scientific">Massarina eburnea CBS 473.64</name>
    <dbReference type="NCBI Taxonomy" id="1395130"/>
    <lineage>
        <taxon>Eukaryota</taxon>
        <taxon>Fungi</taxon>
        <taxon>Dikarya</taxon>
        <taxon>Ascomycota</taxon>
        <taxon>Pezizomycotina</taxon>
        <taxon>Dothideomycetes</taxon>
        <taxon>Pleosporomycetidae</taxon>
        <taxon>Pleosporales</taxon>
        <taxon>Massarineae</taxon>
        <taxon>Massarinaceae</taxon>
        <taxon>Massarina</taxon>
    </lineage>
</organism>
<dbReference type="Gene3D" id="1.20.58.670">
    <property type="entry name" value="Dsl1p vesicle tethering complex, Tip20p subunit, domain D"/>
    <property type="match status" value="1"/>
</dbReference>
<dbReference type="Gene3D" id="1.20.58.1420">
    <property type="entry name" value="Dsl1p vesicle tethering complex, Tip20p subunit, domain B"/>
    <property type="match status" value="1"/>
</dbReference>
<dbReference type="GO" id="GO:0006888">
    <property type="term" value="P:endoplasmic reticulum to Golgi vesicle-mediated transport"/>
    <property type="evidence" value="ECO:0007669"/>
    <property type="project" value="InterPro"/>
</dbReference>
<gene>
    <name evidence="2" type="ORF">P280DRAFT_414525</name>
</gene>
<dbReference type="GO" id="GO:0070939">
    <property type="term" value="C:Dsl1/NZR complex"/>
    <property type="evidence" value="ECO:0007669"/>
    <property type="project" value="InterPro"/>
</dbReference>
<protein>
    <submittedName>
        <fullName evidence="2">RINT-1 family protein-like protein</fullName>
    </submittedName>
</protein>
<evidence type="ECO:0000313" key="3">
    <source>
        <dbReference type="Proteomes" id="UP000799753"/>
    </source>
</evidence>
<evidence type="ECO:0000313" key="2">
    <source>
        <dbReference type="EMBL" id="KAF2634104.1"/>
    </source>
</evidence>
<dbReference type="InterPro" id="IPR042044">
    <property type="entry name" value="EXOC6PINT-1/Sec15/Tip20_C_dom2"/>
</dbReference>
<reference evidence="2" key="1">
    <citation type="journal article" date="2020" name="Stud. Mycol.">
        <title>101 Dothideomycetes genomes: a test case for predicting lifestyles and emergence of pathogens.</title>
        <authorList>
            <person name="Haridas S."/>
            <person name="Albert R."/>
            <person name="Binder M."/>
            <person name="Bloem J."/>
            <person name="Labutti K."/>
            <person name="Salamov A."/>
            <person name="Andreopoulos B."/>
            <person name="Baker S."/>
            <person name="Barry K."/>
            <person name="Bills G."/>
            <person name="Bluhm B."/>
            <person name="Cannon C."/>
            <person name="Castanera R."/>
            <person name="Culley D."/>
            <person name="Daum C."/>
            <person name="Ezra D."/>
            <person name="Gonzalez J."/>
            <person name="Henrissat B."/>
            <person name="Kuo A."/>
            <person name="Liang C."/>
            <person name="Lipzen A."/>
            <person name="Lutzoni F."/>
            <person name="Magnuson J."/>
            <person name="Mondo S."/>
            <person name="Nolan M."/>
            <person name="Ohm R."/>
            <person name="Pangilinan J."/>
            <person name="Park H.-J."/>
            <person name="Ramirez L."/>
            <person name="Alfaro M."/>
            <person name="Sun H."/>
            <person name="Tritt A."/>
            <person name="Yoshinaga Y."/>
            <person name="Zwiers L.-H."/>
            <person name="Turgeon B."/>
            <person name="Goodwin S."/>
            <person name="Spatafora J."/>
            <person name="Crous P."/>
            <person name="Grigoriev I."/>
        </authorList>
    </citation>
    <scope>NUCLEOTIDE SEQUENCE</scope>
    <source>
        <strain evidence="2">CBS 473.64</strain>
    </source>
</reference>
<dbReference type="InterPro" id="IPR042042">
    <property type="entry name" value="Tip20p_domB"/>
</dbReference>
<dbReference type="PANTHER" id="PTHR13520">
    <property type="entry name" value="RAD50-INTERACTING PROTEIN 1 RINT-1"/>
    <property type="match status" value="1"/>
</dbReference>